<evidence type="ECO:0000313" key="2">
    <source>
        <dbReference type="EMBL" id="QQP56061.1"/>
    </source>
</evidence>
<dbReference type="AlphaFoldDB" id="A0A7T8QV12"/>
<proteinExistence type="predicted"/>
<dbReference type="OrthoDB" id="10647766at2759"/>
<dbReference type="Proteomes" id="UP000595437">
    <property type="component" value="Chromosome 1"/>
</dbReference>
<name>A0A7T8QV12_CALRO</name>
<organism evidence="2 3">
    <name type="scientific">Caligus rogercresseyi</name>
    <name type="common">Sea louse</name>
    <dbReference type="NCBI Taxonomy" id="217165"/>
    <lineage>
        <taxon>Eukaryota</taxon>
        <taxon>Metazoa</taxon>
        <taxon>Ecdysozoa</taxon>
        <taxon>Arthropoda</taxon>
        <taxon>Crustacea</taxon>
        <taxon>Multicrustacea</taxon>
        <taxon>Hexanauplia</taxon>
        <taxon>Copepoda</taxon>
        <taxon>Siphonostomatoida</taxon>
        <taxon>Caligidae</taxon>
        <taxon>Caligus</taxon>
    </lineage>
</organism>
<dbReference type="EMBL" id="CP045890">
    <property type="protein sequence ID" value="QQP56061.1"/>
    <property type="molecule type" value="Genomic_DNA"/>
</dbReference>
<protein>
    <submittedName>
        <fullName evidence="2">Uncharacterized protein</fullName>
    </submittedName>
</protein>
<sequence length="59" mass="6419">MPGLASPGEMEVTNPFYLHGQDAFSLEGRRVPAHETPPPLTPKPISQVPLLHQGIKGYN</sequence>
<accession>A0A7T8QV12</accession>
<keyword evidence="3" id="KW-1185">Reference proteome</keyword>
<evidence type="ECO:0000256" key="1">
    <source>
        <dbReference type="SAM" id="MobiDB-lite"/>
    </source>
</evidence>
<reference evidence="3" key="1">
    <citation type="submission" date="2021-01" db="EMBL/GenBank/DDBJ databases">
        <title>Caligus Genome Assembly.</title>
        <authorList>
            <person name="Gallardo-Escarate C."/>
        </authorList>
    </citation>
    <scope>NUCLEOTIDE SEQUENCE [LARGE SCALE GENOMIC DNA]</scope>
</reference>
<feature type="region of interest" description="Disordered" evidence="1">
    <location>
        <begin position="31"/>
        <end position="59"/>
    </location>
</feature>
<gene>
    <name evidence="2" type="ORF">FKW44_000608</name>
</gene>
<evidence type="ECO:0000313" key="3">
    <source>
        <dbReference type="Proteomes" id="UP000595437"/>
    </source>
</evidence>